<gene>
    <name evidence="2" type="ORF">QLQ12_33995</name>
</gene>
<keyword evidence="1" id="KW-0732">Signal</keyword>
<evidence type="ECO:0000313" key="3">
    <source>
        <dbReference type="Proteomes" id="UP001241758"/>
    </source>
</evidence>
<dbReference type="Proteomes" id="UP001241758">
    <property type="component" value="Unassembled WGS sequence"/>
</dbReference>
<evidence type="ECO:0000313" key="2">
    <source>
        <dbReference type="EMBL" id="MDI6103637.1"/>
    </source>
</evidence>
<accession>A0ABT6WV52</accession>
<dbReference type="PANTHER" id="PTHR38847">
    <property type="match status" value="1"/>
</dbReference>
<sequence>MIAALLISVMMMSPAQASAVDPPNDHVTIEKLKVNGTGCRANTIAVGVSPDNQAFTVMYSAYLAQAGAGAGNKDQRRTCSITVRLNVPANMQYAISAVDYRGFAHLEPGASATLSARYHFQGTGAPTYTVHSFASGLDDGWQVTDSVGSGLVFSSCGKDRKVDIDTELRATADRADAPTSLIAMDSTDSEVASTYHLTYRNC</sequence>
<dbReference type="Pfam" id="PF14273">
    <property type="entry name" value="DUF4360"/>
    <property type="match status" value="1"/>
</dbReference>
<reference evidence="2 3" key="1">
    <citation type="submission" date="2023-05" db="EMBL/GenBank/DDBJ databases">
        <title>Actinoplanes sp. NEAU-A12 genome sequencing.</title>
        <authorList>
            <person name="Wang Z.-S."/>
        </authorList>
    </citation>
    <scope>NUCLEOTIDE SEQUENCE [LARGE SCALE GENOMIC DNA]</scope>
    <source>
        <strain evidence="2 3">NEAU-A12</strain>
    </source>
</reference>
<protein>
    <submittedName>
        <fullName evidence="2">DUF4360 domain-containing protein</fullName>
    </submittedName>
</protein>
<name>A0ABT6WV52_9ACTN</name>
<dbReference type="RefSeq" id="WP_282764841.1">
    <property type="nucleotide sequence ID" value="NZ_JASCTH010000027.1"/>
</dbReference>
<dbReference type="InterPro" id="IPR025649">
    <property type="entry name" value="DUF4360"/>
</dbReference>
<organism evidence="2 3">
    <name type="scientific">Actinoplanes sandaracinus</name>
    <dbReference type="NCBI Taxonomy" id="3045177"/>
    <lineage>
        <taxon>Bacteria</taxon>
        <taxon>Bacillati</taxon>
        <taxon>Actinomycetota</taxon>
        <taxon>Actinomycetes</taxon>
        <taxon>Micromonosporales</taxon>
        <taxon>Micromonosporaceae</taxon>
        <taxon>Actinoplanes</taxon>
    </lineage>
</organism>
<dbReference type="EMBL" id="JASCTH010000027">
    <property type="protein sequence ID" value="MDI6103637.1"/>
    <property type="molecule type" value="Genomic_DNA"/>
</dbReference>
<feature type="chain" id="PRO_5046981050" evidence="1">
    <location>
        <begin position="20"/>
        <end position="202"/>
    </location>
</feature>
<evidence type="ECO:0000256" key="1">
    <source>
        <dbReference type="SAM" id="SignalP"/>
    </source>
</evidence>
<proteinExistence type="predicted"/>
<dbReference type="PANTHER" id="PTHR38847:SF1">
    <property type="entry name" value="PSEUDOURIDINE SYNTHASE RSUA_RLUA-LIKE DOMAIN-CONTAINING PROTEIN"/>
    <property type="match status" value="1"/>
</dbReference>
<comment type="caution">
    <text evidence="2">The sequence shown here is derived from an EMBL/GenBank/DDBJ whole genome shotgun (WGS) entry which is preliminary data.</text>
</comment>
<keyword evidence="3" id="KW-1185">Reference proteome</keyword>
<feature type="signal peptide" evidence="1">
    <location>
        <begin position="1"/>
        <end position="19"/>
    </location>
</feature>